<name>A0AA36FH72_OCTVU</name>
<keyword evidence="2" id="KW-1185">Reference proteome</keyword>
<dbReference type="Proteomes" id="UP001162480">
    <property type="component" value="Chromosome 20"/>
</dbReference>
<dbReference type="EMBL" id="OX597833">
    <property type="protein sequence ID" value="CAI9737452.1"/>
    <property type="molecule type" value="Genomic_DNA"/>
</dbReference>
<evidence type="ECO:0000313" key="2">
    <source>
        <dbReference type="Proteomes" id="UP001162480"/>
    </source>
</evidence>
<gene>
    <name evidence="1" type="ORF">OCTVUL_1B006448</name>
</gene>
<accession>A0AA36FH72</accession>
<protein>
    <submittedName>
        <fullName evidence="1">Uncharacterized protein</fullName>
    </submittedName>
</protein>
<organism evidence="1 2">
    <name type="scientific">Octopus vulgaris</name>
    <name type="common">Common octopus</name>
    <dbReference type="NCBI Taxonomy" id="6645"/>
    <lineage>
        <taxon>Eukaryota</taxon>
        <taxon>Metazoa</taxon>
        <taxon>Spiralia</taxon>
        <taxon>Lophotrochozoa</taxon>
        <taxon>Mollusca</taxon>
        <taxon>Cephalopoda</taxon>
        <taxon>Coleoidea</taxon>
        <taxon>Octopodiformes</taxon>
        <taxon>Octopoda</taxon>
        <taxon>Incirrata</taxon>
        <taxon>Octopodidae</taxon>
        <taxon>Octopus</taxon>
    </lineage>
</organism>
<sequence length="183" mass="20926">MTSSACKEQRCEDEDRNFKLEWDEGFAFIDKGGKALCLVCQISLSHYKAINLKCHNKMNYRNFSSDYPPKSELRKHKLTVLKTLLSGQQTLLTMFSGEANAMTEANFVITWNIALGKHPYSDGEFLEKNIVAVLDPNNTKPEWLITQTPVSCDTTERRIFQISCDVASKIQNDFKNFLAFKIN</sequence>
<dbReference type="AlphaFoldDB" id="A0AA36FH72"/>
<proteinExistence type="predicted"/>
<reference evidence="1" key="1">
    <citation type="submission" date="2023-08" db="EMBL/GenBank/DDBJ databases">
        <authorList>
            <person name="Alioto T."/>
            <person name="Alioto T."/>
            <person name="Gomez Garrido J."/>
        </authorList>
    </citation>
    <scope>NUCLEOTIDE SEQUENCE</scope>
</reference>
<dbReference type="PANTHER" id="PTHR45913">
    <property type="entry name" value="EPM2A-INTERACTING PROTEIN 1"/>
    <property type="match status" value="1"/>
</dbReference>
<evidence type="ECO:0000313" key="1">
    <source>
        <dbReference type="EMBL" id="CAI9737452.1"/>
    </source>
</evidence>
<dbReference type="PANTHER" id="PTHR45913:SF21">
    <property type="entry name" value="DUF4371 DOMAIN-CONTAINING PROTEIN"/>
    <property type="match status" value="1"/>
</dbReference>